<proteinExistence type="predicted"/>
<protein>
    <submittedName>
        <fullName evidence="1">Uncharacterized protein</fullName>
    </submittedName>
</protein>
<gene>
    <name evidence="1" type="ORF">BTN82_15320</name>
</gene>
<dbReference type="EMBL" id="MSCT01000011">
    <property type="protein sequence ID" value="OLF53835.1"/>
    <property type="molecule type" value="Genomic_DNA"/>
</dbReference>
<dbReference type="OrthoDB" id="6914740at2"/>
<evidence type="ECO:0000313" key="2">
    <source>
        <dbReference type="Proteomes" id="UP000185578"/>
    </source>
</evidence>
<reference evidence="1 2" key="1">
    <citation type="submission" date="2016-12" db="EMBL/GenBank/DDBJ databases">
        <authorList>
            <person name="Song W.-J."/>
            <person name="Kurnit D.M."/>
        </authorList>
    </citation>
    <scope>NUCLEOTIDE SEQUENCE [LARGE SCALE GENOMIC DNA]</scope>
    <source>
        <strain evidence="1 2">PCL1601</strain>
    </source>
</reference>
<sequence length="76" mass="8305">MNDYAQDETLEERRQRRMAQALSLNPDEVARWVLTVEEDGSGMGYVVEFSAATPVAVLARVPGLGGDRSINIGPID</sequence>
<dbReference type="Proteomes" id="UP000185578">
    <property type="component" value="Unassembled WGS sequence"/>
</dbReference>
<dbReference type="AlphaFoldDB" id="A0A1Q8EPW8"/>
<comment type="caution">
    <text evidence="1">The sequence shown here is derived from an EMBL/GenBank/DDBJ whole genome shotgun (WGS) entry which is preliminary data.</text>
</comment>
<organism evidence="1 2">
    <name type="scientific">Pseudomonas chlororaphis</name>
    <dbReference type="NCBI Taxonomy" id="587753"/>
    <lineage>
        <taxon>Bacteria</taxon>
        <taxon>Pseudomonadati</taxon>
        <taxon>Pseudomonadota</taxon>
        <taxon>Gammaproteobacteria</taxon>
        <taxon>Pseudomonadales</taxon>
        <taxon>Pseudomonadaceae</taxon>
        <taxon>Pseudomonas</taxon>
    </lineage>
</organism>
<accession>A0A1Q8EPW8</accession>
<dbReference type="RefSeq" id="WP_075119970.1">
    <property type="nucleotide sequence ID" value="NZ_MSCT01000011.1"/>
</dbReference>
<name>A0A1Q8EPW8_9PSED</name>
<evidence type="ECO:0000313" key="1">
    <source>
        <dbReference type="EMBL" id="OLF53835.1"/>
    </source>
</evidence>